<dbReference type="PANTHER" id="PTHR22726">
    <property type="entry name" value="METALLOENDOPEPTIDASE OMA1"/>
    <property type="match status" value="1"/>
</dbReference>
<dbReference type="InterPro" id="IPR001915">
    <property type="entry name" value="Peptidase_M48"/>
</dbReference>
<dbReference type="CDD" id="cd07331">
    <property type="entry name" value="M48C_Oma1_like"/>
    <property type="match status" value="1"/>
</dbReference>
<evidence type="ECO:0000256" key="6">
    <source>
        <dbReference type="RuleBase" id="RU003983"/>
    </source>
</evidence>
<organism evidence="9 10">
    <name type="scientific">Flavobacterium aquatile LMG 4008 = ATCC 11947</name>
    <dbReference type="NCBI Taxonomy" id="1453498"/>
    <lineage>
        <taxon>Bacteria</taxon>
        <taxon>Pseudomonadati</taxon>
        <taxon>Bacteroidota</taxon>
        <taxon>Flavobacteriia</taxon>
        <taxon>Flavobacteriales</taxon>
        <taxon>Flavobacteriaceae</taxon>
        <taxon>Flavobacterium</taxon>
    </lineage>
</organism>
<dbReference type="GO" id="GO:0046872">
    <property type="term" value="F:metal ion binding"/>
    <property type="evidence" value="ECO:0007669"/>
    <property type="project" value="UniProtKB-KW"/>
</dbReference>
<name>A0A095ST39_9FLAO</name>
<dbReference type="GO" id="GO:0051603">
    <property type="term" value="P:proteolysis involved in protein catabolic process"/>
    <property type="evidence" value="ECO:0007669"/>
    <property type="project" value="TreeGrafter"/>
</dbReference>
<gene>
    <name evidence="9" type="ORF">LG45_10230</name>
</gene>
<accession>A0A095ST39</accession>
<dbReference type="Gene3D" id="3.30.2010.10">
    <property type="entry name" value="Metalloproteases ('zincins'), catalytic domain"/>
    <property type="match status" value="1"/>
</dbReference>
<keyword evidence="7" id="KW-0732">Signal</keyword>
<evidence type="ECO:0000256" key="2">
    <source>
        <dbReference type="ARBA" id="ARBA00022723"/>
    </source>
</evidence>
<evidence type="ECO:0000256" key="4">
    <source>
        <dbReference type="ARBA" id="ARBA00022833"/>
    </source>
</evidence>
<evidence type="ECO:0000256" key="3">
    <source>
        <dbReference type="ARBA" id="ARBA00022801"/>
    </source>
</evidence>
<evidence type="ECO:0000256" key="1">
    <source>
        <dbReference type="ARBA" id="ARBA00022670"/>
    </source>
</evidence>
<dbReference type="InterPro" id="IPR051156">
    <property type="entry name" value="Mito/Outer_Membr_Metalloprot"/>
</dbReference>
<dbReference type="RefSeq" id="WP_035126792.1">
    <property type="nucleotide sequence ID" value="NZ_JRHH01000004.1"/>
</dbReference>
<evidence type="ECO:0000256" key="5">
    <source>
        <dbReference type="ARBA" id="ARBA00023049"/>
    </source>
</evidence>
<dbReference type="PANTHER" id="PTHR22726:SF1">
    <property type="entry name" value="METALLOENDOPEPTIDASE OMA1, MITOCHONDRIAL"/>
    <property type="match status" value="1"/>
</dbReference>
<keyword evidence="3 6" id="KW-0378">Hydrolase</keyword>
<dbReference type="EMBL" id="JRHH01000004">
    <property type="protein sequence ID" value="KGD67514.1"/>
    <property type="molecule type" value="Genomic_DNA"/>
</dbReference>
<evidence type="ECO:0000313" key="10">
    <source>
        <dbReference type="Proteomes" id="UP000029554"/>
    </source>
</evidence>
<dbReference type="GO" id="GO:0016020">
    <property type="term" value="C:membrane"/>
    <property type="evidence" value="ECO:0007669"/>
    <property type="project" value="TreeGrafter"/>
</dbReference>
<evidence type="ECO:0000259" key="8">
    <source>
        <dbReference type="Pfam" id="PF01435"/>
    </source>
</evidence>
<proteinExistence type="inferred from homology"/>
<dbReference type="STRING" id="1453498.LG45_10230"/>
<reference evidence="9 10" key="1">
    <citation type="submission" date="2014-09" db="EMBL/GenBank/DDBJ databases">
        <title>Whole Genome Shotgun of Flavobacterium aquatile LMG 4008.</title>
        <authorList>
            <person name="Gale A.N."/>
            <person name="Pipes S.E."/>
            <person name="Newman J.D."/>
        </authorList>
    </citation>
    <scope>NUCLEOTIDE SEQUENCE [LARGE SCALE GENOMIC DNA]</scope>
    <source>
        <strain evidence="9 10">LMG 4008</strain>
    </source>
</reference>
<dbReference type="AlphaFoldDB" id="A0A095ST39"/>
<comment type="caution">
    <text evidence="9">The sequence shown here is derived from an EMBL/GenBank/DDBJ whole genome shotgun (WGS) entry which is preliminary data.</text>
</comment>
<evidence type="ECO:0000313" key="9">
    <source>
        <dbReference type="EMBL" id="KGD67514.1"/>
    </source>
</evidence>
<keyword evidence="10" id="KW-1185">Reference proteome</keyword>
<dbReference type="PROSITE" id="PS51257">
    <property type="entry name" value="PROKAR_LIPOPROTEIN"/>
    <property type="match status" value="1"/>
</dbReference>
<sequence>MKNKYIFGGIAILALIVACSTNPFTGKSTMALVPNSQIFPMAFQEYSTFLTQNKVIKNTAESRKIETIGTKIKVAAERWLAANGHSDYLAGYSWEYNLVEDKAVNAWCMPGGKIVFYTGILPVCKDDAGIAAVMAHEVAHALSNHGQQRMSAGLVQQLGQVGAAVAVGNQDPQTQEMVMQAYGIGSQVGVMLPFSRKHESEADMIGLTLMAIAGYNPQNAVSVWERMSAQSNGQAPPEILSTHPSNETRIKNLTALIPQAKAEAAKFGVTFK</sequence>
<feature type="signal peptide" evidence="7">
    <location>
        <begin position="1"/>
        <end position="23"/>
    </location>
</feature>
<feature type="chain" id="PRO_5001911246" evidence="7">
    <location>
        <begin position="24"/>
        <end position="272"/>
    </location>
</feature>
<keyword evidence="5 6" id="KW-0482">Metalloprotease</keyword>
<dbReference type="eggNOG" id="COG0501">
    <property type="taxonomic scope" value="Bacteria"/>
</dbReference>
<comment type="cofactor">
    <cofactor evidence="6">
        <name>Zn(2+)</name>
        <dbReference type="ChEBI" id="CHEBI:29105"/>
    </cofactor>
    <text evidence="6">Binds 1 zinc ion per subunit.</text>
</comment>
<protein>
    <submittedName>
        <fullName evidence="9">Peptidase M48</fullName>
    </submittedName>
</protein>
<dbReference type="GO" id="GO:0004222">
    <property type="term" value="F:metalloendopeptidase activity"/>
    <property type="evidence" value="ECO:0007669"/>
    <property type="project" value="InterPro"/>
</dbReference>
<dbReference type="Pfam" id="PF01435">
    <property type="entry name" value="Peptidase_M48"/>
    <property type="match status" value="1"/>
</dbReference>
<keyword evidence="1 6" id="KW-0645">Protease</keyword>
<dbReference type="Proteomes" id="UP000029554">
    <property type="component" value="Unassembled WGS sequence"/>
</dbReference>
<evidence type="ECO:0000256" key="7">
    <source>
        <dbReference type="SAM" id="SignalP"/>
    </source>
</evidence>
<feature type="domain" description="Peptidase M48" evidence="8">
    <location>
        <begin position="93"/>
        <end position="255"/>
    </location>
</feature>
<comment type="similarity">
    <text evidence="6">Belongs to the peptidase M48 family.</text>
</comment>
<keyword evidence="2" id="KW-0479">Metal-binding</keyword>
<dbReference type="OrthoDB" id="9810445at2"/>
<keyword evidence="4 6" id="KW-0862">Zinc</keyword>